<dbReference type="Gramene" id="Manes.05G021600.1.v8.1">
    <property type="protein sequence ID" value="Manes.05G021600.1.v8.1.CDS"/>
    <property type="gene ID" value="Manes.05G021600.v8.1"/>
</dbReference>
<reference evidence="2" key="1">
    <citation type="journal article" date="2016" name="Nat. Biotechnol.">
        <title>Sequencing wild and cultivated cassava and related species reveals extensive interspecific hybridization and genetic diversity.</title>
        <authorList>
            <person name="Bredeson J.V."/>
            <person name="Lyons J.B."/>
            <person name="Prochnik S.E."/>
            <person name="Wu G.A."/>
            <person name="Ha C.M."/>
            <person name="Edsinger-Gonzales E."/>
            <person name="Grimwood J."/>
            <person name="Schmutz J."/>
            <person name="Rabbi I.Y."/>
            <person name="Egesi C."/>
            <person name="Nauluvula P."/>
            <person name="Lebot V."/>
            <person name="Ndunguru J."/>
            <person name="Mkamilo G."/>
            <person name="Bart R.S."/>
            <person name="Setter T.L."/>
            <person name="Gleadow R.M."/>
            <person name="Kulakow P."/>
            <person name="Ferguson M.E."/>
            <person name="Rounsley S."/>
            <person name="Rokhsar D.S."/>
        </authorList>
    </citation>
    <scope>NUCLEOTIDE SEQUENCE [LARGE SCALE GENOMIC DNA]</scope>
    <source>
        <strain evidence="2">cv. AM560-2</strain>
    </source>
</reference>
<keyword evidence="2" id="KW-1185">Reference proteome</keyword>
<dbReference type="PANTHER" id="PTHR34371">
    <property type="entry name" value="OS01G0551000 PROTEIN"/>
    <property type="match status" value="1"/>
</dbReference>
<protein>
    <submittedName>
        <fullName evidence="1">Uncharacterized protein</fullName>
    </submittedName>
</protein>
<dbReference type="InterPro" id="IPR007789">
    <property type="entry name" value="DUF688"/>
</dbReference>
<dbReference type="EMBL" id="CM004391">
    <property type="protein sequence ID" value="OAY48999.1"/>
    <property type="molecule type" value="Genomic_DNA"/>
</dbReference>
<comment type="caution">
    <text evidence="1">The sequence shown here is derived from an EMBL/GenBank/DDBJ whole genome shotgun (WGS) entry which is preliminary data.</text>
</comment>
<sequence length="261" mass="29411">MVQAQTPVDIEHYERGRVATVMGSETDSELSSTPRLPLFLNPHAHASAQSPQRSGTLTPPLYTSASVPFRWEEEPGKPRGCTALSNTSDCSPKCLELPPRLLLDASVSKLPSPTTVLEGPYMSKQKFQSFSFRMIRRERYGSFRRSCSPERGELSSMVLRKRGVQDGGVLGSWRWGRRAFTGKREVGGASYVFPSTSMDRELVGSNEEEERSSKNVKLTRIRRSDSLSTHARSHFWATIYDGLKQVIPWRSKKLKKDKFVI</sequence>
<name>A0A2C9VSM1_MANES</name>
<dbReference type="AlphaFoldDB" id="A0A2C9VSM1"/>
<evidence type="ECO:0000313" key="2">
    <source>
        <dbReference type="Proteomes" id="UP000091857"/>
    </source>
</evidence>
<dbReference type="STRING" id="3983.A0A2C9VSM1"/>
<dbReference type="OrthoDB" id="1934555at2759"/>
<dbReference type="PANTHER" id="PTHR34371:SF2">
    <property type="entry name" value="DUF688 FAMILY PROTEIN"/>
    <property type="match status" value="1"/>
</dbReference>
<accession>A0A2C9VSM1</accession>
<dbReference type="OMA" id="VWTSICE"/>
<dbReference type="Pfam" id="PF05097">
    <property type="entry name" value="DUF688"/>
    <property type="match status" value="1"/>
</dbReference>
<proteinExistence type="predicted"/>
<dbReference type="Proteomes" id="UP000091857">
    <property type="component" value="Chromosome 5"/>
</dbReference>
<organism evidence="1 2">
    <name type="scientific">Manihot esculenta</name>
    <name type="common">Cassava</name>
    <name type="synonym">Jatropha manihot</name>
    <dbReference type="NCBI Taxonomy" id="3983"/>
    <lineage>
        <taxon>Eukaryota</taxon>
        <taxon>Viridiplantae</taxon>
        <taxon>Streptophyta</taxon>
        <taxon>Embryophyta</taxon>
        <taxon>Tracheophyta</taxon>
        <taxon>Spermatophyta</taxon>
        <taxon>Magnoliopsida</taxon>
        <taxon>eudicotyledons</taxon>
        <taxon>Gunneridae</taxon>
        <taxon>Pentapetalae</taxon>
        <taxon>rosids</taxon>
        <taxon>fabids</taxon>
        <taxon>Malpighiales</taxon>
        <taxon>Euphorbiaceae</taxon>
        <taxon>Crotonoideae</taxon>
        <taxon>Manihoteae</taxon>
        <taxon>Manihot</taxon>
    </lineage>
</organism>
<evidence type="ECO:0000313" key="1">
    <source>
        <dbReference type="EMBL" id="OAY48999.1"/>
    </source>
</evidence>
<gene>
    <name evidence="1" type="ORF">MANES_05G021600v8</name>
</gene>